<dbReference type="GO" id="GO:0043709">
    <property type="term" value="P:cell adhesion involved in single-species biofilm formation"/>
    <property type="evidence" value="ECO:0007669"/>
    <property type="project" value="TreeGrafter"/>
</dbReference>
<dbReference type="Proteomes" id="UP000627984">
    <property type="component" value="Unassembled WGS sequence"/>
</dbReference>
<dbReference type="InterPro" id="IPR000160">
    <property type="entry name" value="GGDEF_dom"/>
</dbReference>
<comment type="caution">
    <text evidence="6">The sequence shown here is derived from an EMBL/GenBank/DDBJ whole genome shotgun (WGS) entry which is preliminary data.</text>
</comment>
<dbReference type="PROSITE" id="PS50113">
    <property type="entry name" value="PAC"/>
    <property type="match status" value="1"/>
</dbReference>
<feature type="compositionally biased region" description="Basic and acidic residues" evidence="2">
    <location>
        <begin position="289"/>
        <end position="298"/>
    </location>
</feature>
<reference evidence="6" key="1">
    <citation type="journal article" date="2014" name="Int. J. Syst. Evol. Microbiol.">
        <title>Complete genome sequence of Corynebacterium casei LMG S-19264T (=DSM 44701T), isolated from a smear-ripened cheese.</title>
        <authorList>
            <consortium name="US DOE Joint Genome Institute (JGI-PGF)"/>
            <person name="Walter F."/>
            <person name="Albersmeier A."/>
            <person name="Kalinowski J."/>
            <person name="Ruckert C."/>
        </authorList>
    </citation>
    <scope>NUCLEOTIDE SEQUENCE</scope>
    <source>
        <strain evidence="6">JCM 3093</strain>
    </source>
</reference>
<proteinExistence type="predicted"/>
<dbReference type="NCBIfam" id="TIGR00254">
    <property type="entry name" value="GGDEF"/>
    <property type="match status" value="1"/>
</dbReference>
<feature type="transmembrane region" description="Helical" evidence="3">
    <location>
        <begin position="6"/>
        <end position="22"/>
    </location>
</feature>
<reference evidence="6" key="2">
    <citation type="submission" date="2022-09" db="EMBL/GenBank/DDBJ databases">
        <authorList>
            <person name="Sun Q."/>
            <person name="Ohkuma M."/>
        </authorList>
    </citation>
    <scope>NUCLEOTIDE SEQUENCE</scope>
    <source>
        <strain evidence="6">JCM 3093</strain>
    </source>
</reference>
<dbReference type="SUPFAM" id="SSF55785">
    <property type="entry name" value="PYP-like sensor domain (PAS domain)"/>
    <property type="match status" value="1"/>
</dbReference>
<evidence type="ECO:0000256" key="1">
    <source>
        <dbReference type="SAM" id="Coils"/>
    </source>
</evidence>
<dbReference type="PANTHER" id="PTHR45138:SF9">
    <property type="entry name" value="DIGUANYLATE CYCLASE DGCM-RELATED"/>
    <property type="match status" value="1"/>
</dbReference>
<evidence type="ECO:0000259" key="5">
    <source>
        <dbReference type="PROSITE" id="PS50887"/>
    </source>
</evidence>
<feature type="domain" description="GGDEF" evidence="5">
    <location>
        <begin position="474"/>
        <end position="606"/>
    </location>
</feature>
<feature type="transmembrane region" description="Helical" evidence="3">
    <location>
        <begin position="169"/>
        <end position="192"/>
    </location>
</feature>
<feature type="transmembrane region" description="Helical" evidence="3">
    <location>
        <begin position="132"/>
        <end position="157"/>
    </location>
</feature>
<name>A0AA37BFU3_9ACTN</name>
<feature type="domain" description="PAC" evidence="4">
    <location>
        <begin position="327"/>
        <end position="379"/>
    </location>
</feature>
<evidence type="ECO:0008006" key="8">
    <source>
        <dbReference type="Google" id="ProtNLM"/>
    </source>
</evidence>
<dbReference type="Gene3D" id="3.30.70.270">
    <property type="match status" value="1"/>
</dbReference>
<dbReference type="SMART" id="SM00267">
    <property type="entry name" value="GGDEF"/>
    <property type="match status" value="1"/>
</dbReference>
<dbReference type="EMBL" id="BMQD01000007">
    <property type="protein sequence ID" value="GGK65901.1"/>
    <property type="molecule type" value="Genomic_DNA"/>
</dbReference>
<dbReference type="Pfam" id="PF00990">
    <property type="entry name" value="GGDEF"/>
    <property type="match status" value="1"/>
</dbReference>
<feature type="transmembrane region" description="Helical" evidence="3">
    <location>
        <begin position="64"/>
        <end position="83"/>
    </location>
</feature>
<feature type="region of interest" description="Disordered" evidence="2">
    <location>
        <begin position="289"/>
        <end position="316"/>
    </location>
</feature>
<dbReference type="AlphaFoldDB" id="A0AA37BFU3"/>
<dbReference type="InterPro" id="IPR031621">
    <property type="entry name" value="HisKA_7TM"/>
</dbReference>
<evidence type="ECO:0000256" key="2">
    <source>
        <dbReference type="SAM" id="MobiDB-lite"/>
    </source>
</evidence>
<dbReference type="GO" id="GO:1902201">
    <property type="term" value="P:negative regulation of bacterial-type flagellum-dependent cell motility"/>
    <property type="evidence" value="ECO:0007669"/>
    <property type="project" value="TreeGrafter"/>
</dbReference>
<dbReference type="PROSITE" id="PS50887">
    <property type="entry name" value="GGDEF"/>
    <property type="match status" value="1"/>
</dbReference>
<evidence type="ECO:0000313" key="6">
    <source>
        <dbReference type="EMBL" id="GGK65901.1"/>
    </source>
</evidence>
<dbReference type="GO" id="GO:0005886">
    <property type="term" value="C:plasma membrane"/>
    <property type="evidence" value="ECO:0007669"/>
    <property type="project" value="TreeGrafter"/>
</dbReference>
<keyword evidence="1" id="KW-0175">Coiled coil</keyword>
<evidence type="ECO:0000313" key="7">
    <source>
        <dbReference type="Proteomes" id="UP000627984"/>
    </source>
</evidence>
<dbReference type="InterPro" id="IPR043128">
    <property type="entry name" value="Rev_trsase/Diguanyl_cyclase"/>
</dbReference>
<evidence type="ECO:0000256" key="3">
    <source>
        <dbReference type="SAM" id="Phobius"/>
    </source>
</evidence>
<keyword evidence="3" id="KW-1133">Transmembrane helix</keyword>
<dbReference type="Gene3D" id="3.30.450.20">
    <property type="entry name" value="PAS domain"/>
    <property type="match status" value="1"/>
</dbReference>
<gene>
    <name evidence="6" type="ORF">GCM10010126_26570</name>
</gene>
<dbReference type="Pfam" id="PF16927">
    <property type="entry name" value="HisKA_7TM"/>
    <property type="match status" value="1"/>
</dbReference>
<keyword evidence="3" id="KW-0472">Membrane</keyword>
<evidence type="ECO:0000259" key="4">
    <source>
        <dbReference type="PROSITE" id="PS50113"/>
    </source>
</evidence>
<dbReference type="GO" id="GO:0052621">
    <property type="term" value="F:diguanylate cyclase activity"/>
    <property type="evidence" value="ECO:0007669"/>
    <property type="project" value="TreeGrafter"/>
</dbReference>
<feature type="transmembrane region" description="Helical" evidence="3">
    <location>
        <begin position="29"/>
        <end position="52"/>
    </location>
</feature>
<feature type="coiled-coil region" evidence="1">
    <location>
        <begin position="367"/>
        <end position="443"/>
    </location>
</feature>
<feature type="transmembrane region" description="Helical" evidence="3">
    <location>
        <begin position="95"/>
        <end position="112"/>
    </location>
</feature>
<dbReference type="InterPro" id="IPR029787">
    <property type="entry name" value="Nucleotide_cyclase"/>
</dbReference>
<dbReference type="FunFam" id="3.30.70.270:FF:000001">
    <property type="entry name" value="Diguanylate cyclase domain protein"/>
    <property type="match status" value="1"/>
</dbReference>
<dbReference type="SUPFAM" id="SSF55073">
    <property type="entry name" value="Nucleotide cyclase"/>
    <property type="match status" value="1"/>
</dbReference>
<organism evidence="6 7">
    <name type="scientific">Planomonospora parontospora</name>
    <dbReference type="NCBI Taxonomy" id="58119"/>
    <lineage>
        <taxon>Bacteria</taxon>
        <taxon>Bacillati</taxon>
        <taxon>Actinomycetota</taxon>
        <taxon>Actinomycetes</taxon>
        <taxon>Streptosporangiales</taxon>
        <taxon>Streptosporangiaceae</taxon>
        <taxon>Planomonospora</taxon>
    </lineage>
</organism>
<accession>A0AA37BFU3</accession>
<protein>
    <recommendedName>
        <fullName evidence="8">Diguanylate cyclase</fullName>
    </recommendedName>
</protein>
<sequence>MLTLLFALSAVVACAIAVVGWRRRHVTPAVGTLAVVAAGIAVWSVMSCFGYVTGGSAAPVLRAAVGFLAVCVVTAGFYCLSLAAVDRTWRLPRRLALWLAIEPALVLAAVLSDPWHRLFLVVPDPARPYDELWLGPLFWAHTAYSYVLCNAAAARLARAWRRGPRAQRPLYGVTLLSTVPPAVANIISLLGLTDPMDVTPVGFCLTTVLVYWALARRSLHELVTVERTYVYEMISDVVMTLDSSGRALDLNPAAERLVRRLAPDLPAQLAGLPVLDLLHDVPLVDRARDASGTADRRGTAGADRPPAATGTPRRGQTAAALFPAGRTEANYTMTDAQGRTVDLDVRVSALRGGRDEPVGWVLVGRDVTALNTQRRALYEANDRLREQVTTIEAQRRALYEANDRLREQVTTIEAQRRALYEANDRLREQVTTIEALRADLAEQAVRDPLTGLYNRRHLMETLSHRMRLAAAGGTPLSVALLDIDHFKQINDRCGHGVGDQVLTWFADLVGSRIGVDDVVARYGGEEFVVLLAGATGEQAVERMEGIREQVAAGRPPTGGHRPAVTFSAGVAAFTGRQEPQELLHAADEALYAAKRQGRNRVLRAPVRREERKPGSGTAAA</sequence>
<dbReference type="CDD" id="cd01949">
    <property type="entry name" value="GGDEF"/>
    <property type="match status" value="1"/>
</dbReference>
<dbReference type="InterPro" id="IPR000700">
    <property type="entry name" value="PAS-assoc_C"/>
</dbReference>
<dbReference type="PANTHER" id="PTHR45138">
    <property type="entry name" value="REGULATORY COMPONENTS OF SENSORY TRANSDUCTION SYSTEM"/>
    <property type="match status" value="1"/>
</dbReference>
<dbReference type="RefSeq" id="WP_191895019.1">
    <property type="nucleotide sequence ID" value="NZ_BMQD01000007.1"/>
</dbReference>
<dbReference type="InterPro" id="IPR050469">
    <property type="entry name" value="Diguanylate_Cyclase"/>
</dbReference>
<feature type="region of interest" description="Disordered" evidence="2">
    <location>
        <begin position="601"/>
        <end position="620"/>
    </location>
</feature>
<keyword evidence="3" id="KW-0812">Transmembrane</keyword>
<dbReference type="InterPro" id="IPR035965">
    <property type="entry name" value="PAS-like_dom_sf"/>
</dbReference>